<accession>A0A364RDI0</accession>
<dbReference type="AlphaFoldDB" id="A0A364RDI0"/>
<proteinExistence type="predicted"/>
<dbReference type="InterPro" id="IPR045444">
    <property type="entry name" value="DUF6503"/>
</dbReference>
<gene>
    <name evidence="1" type="ORF">DP923_11235</name>
</gene>
<dbReference type="EMBL" id="QMDV01000003">
    <property type="protein sequence ID" value="RAU82352.1"/>
    <property type="molecule type" value="Genomic_DNA"/>
</dbReference>
<protein>
    <recommendedName>
        <fullName evidence="3">Deoxyribose-phosphate aldolase</fullName>
    </recommendedName>
</protein>
<dbReference type="Proteomes" id="UP000251692">
    <property type="component" value="Unassembled WGS sequence"/>
</dbReference>
<evidence type="ECO:0000313" key="1">
    <source>
        <dbReference type="EMBL" id="RAU82352.1"/>
    </source>
</evidence>
<name>A0A364RDI0_9BACT</name>
<reference evidence="1 2" key="2">
    <citation type="submission" date="2018-07" db="EMBL/GenBank/DDBJ databases">
        <title>Pontibacter sp. 2b14 genomic sequence and assembly.</title>
        <authorList>
            <person name="Du Z.-J."/>
        </authorList>
    </citation>
    <scope>NUCLEOTIDE SEQUENCE [LARGE SCALE GENOMIC DNA]</scope>
    <source>
        <strain evidence="1 2">2b14</strain>
    </source>
</reference>
<dbReference type="Pfam" id="PF20113">
    <property type="entry name" value="DUF6503"/>
    <property type="match status" value="1"/>
</dbReference>
<sequence>MLVPMLFFILGCSEKQPDAQQIVDEAIAVHGGEKYKKSVVSFRLRDRQYRALRDGDAFVYSRTFTDSTGARVHDVLQNSGFRRSINDTTVAVPEDKQKAYSASVNAVVYFAQLPYYLNDAAVQKKYLGETTIAGEPYNKVEVTFQQEGGGEGYEDVYVYWFHQKRHTMDYLAYSFKENGGGSRFRKAVNAREVGGIRFQDYLNYTSKTPIKLEEYDKAFEAGKLEQVSEINLEEVKVGEINP</sequence>
<evidence type="ECO:0008006" key="3">
    <source>
        <dbReference type="Google" id="ProtNLM"/>
    </source>
</evidence>
<dbReference type="OrthoDB" id="982433at2"/>
<evidence type="ECO:0000313" key="2">
    <source>
        <dbReference type="Proteomes" id="UP000251692"/>
    </source>
</evidence>
<keyword evidence="2" id="KW-1185">Reference proteome</keyword>
<comment type="caution">
    <text evidence="1">The sequence shown here is derived from an EMBL/GenBank/DDBJ whole genome shotgun (WGS) entry which is preliminary data.</text>
</comment>
<organism evidence="1 2">
    <name type="scientific">Pontibacter arcticus</name>
    <dbReference type="NCBI Taxonomy" id="2080288"/>
    <lineage>
        <taxon>Bacteria</taxon>
        <taxon>Pseudomonadati</taxon>
        <taxon>Bacteroidota</taxon>
        <taxon>Cytophagia</taxon>
        <taxon>Cytophagales</taxon>
        <taxon>Hymenobacteraceae</taxon>
        <taxon>Pontibacter</taxon>
    </lineage>
</organism>
<reference evidence="1 2" key="1">
    <citation type="submission" date="2018-06" db="EMBL/GenBank/DDBJ databases">
        <authorList>
            <person name="Liu Z.-W."/>
        </authorList>
    </citation>
    <scope>NUCLEOTIDE SEQUENCE [LARGE SCALE GENOMIC DNA]</scope>
    <source>
        <strain evidence="1 2">2b14</strain>
    </source>
</reference>